<dbReference type="Proteomes" id="UP001061991">
    <property type="component" value="Plasmid p_unnamed2"/>
</dbReference>
<name>A0ACD4CX01_9HYPH</name>
<gene>
    <name evidence="1" type="ORF">N8E88_04655</name>
</gene>
<organism evidence="1 2">
    <name type="scientific">Phyllobacterium zundukense</name>
    <dbReference type="NCBI Taxonomy" id="1867719"/>
    <lineage>
        <taxon>Bacteria</taxon>
        <taxon>Pseudomonadati</taxon>
        <taxon>Pseudomonadota</taxon>
        <taxon>Alphaproteobacteria</taxon>
        <taxon>Hyphomicrobiales</taxon>
        <taxon>Phyllobacteriaceae</taxon>
        <taxon>Phyllobacterium</taxon>
    </lineage>
</organism>
<geneLocation type="plasmid" evidence="1 2">
    <name>p_unnamed2</name>
</geneLocation>
<evidence type="ECO:0000313" key="2">
    <source>
        <dbReference type="Proteomes" id="UP001061991"/>
    </source>
</evidence>
<keyword evidence="1" id="KW-0614">Plasmid</keyword>
<protein>
    <submittedName>
        <fullName evidence="1">Response regulator</fullName>
    </submittedName>
</protein>
<evidence type="ECO:0000313" key="1">
    <source>
        <dbReference type="EMBL" id="UXN58120.1"/>
    </source>
</evidence>
<proteinExistence type="predicted"/>
<dbReference type="EMBL" id="CP104971">
    <property type="protein sequence ID" value="UXN58120.1"/>
    <property type="molecule type" value="Genomic_DNA"/>
</dbReference>
<keyword evidence="2" id="KW-1185">Reference proteome</keyword>
<accession>A0ACD4CX01</accession>
<sequence>MITPSERALSILLCEDEPLIMMHVSEFLKSRGFSVTETVKASEALAEMAMAKFDIIVADIELPDISGVELAKSARAIDPDIGIIFATGHLDPQNARQIPASLVLSKPFGEKQLLRAIRKLTVDS</sequence>
<reference evidence="1" key="1">
    <citation type="submission" date="2022-09" db="EMBL/GenBank/DDBJ databases">
        <title>Interaction between co-microsymbionts with complementary sets of symbiotic genes in legume-rhizobium systems.</title>
        <authorList>
            <person name="Safronova V."/>
            <person name="Sazanova A."/>
            <person name="Afonin A."/>
            <person name="Chirak E."/>
        </authorList>
    </citation>
    <scope>NUCLEOTIDE SEQUENCE</scope>
    <source>
        <strain evidence="1">A18/3m</strain>
    </source>
</reference>